<dbReference type="Proteomes" id="UP000242519">
    <property type="component" value="Unassembled WGS sequence"/>
</dbReference>
<proteinExistence type="predicted"/>
<feature type="region of interest" description="Disordered" evidence="1">
    <location>
        <begin position="117"/>
        <end position="140"/>
    </location>
</feature>
<dbReference type="InParanoid" id="A0A218Z568"/>
<comment type="caution">
    <text evidence="2">The sequence shown here is derived from an EMBL/GenBank/DDBJ whole genome shotgun (WGS) entry which is preliminary data.</text>
</comment>
<feature type="compositionally biased region" description="Low complexity" evidence="1">
    <location>
        <begin position="1"/>
        <end position="17"/>
    </location>
</feature>
<sequence>MPFGPRSSFVSTTRTSTPPRPVAGLSRRFTAQHVAAAATVVAVAALPPSAMGSGNQLRPRRYPPSQSSSASASTRHNGGIVAMASKGGPGWRSPASSMPLLGPAPLQILAITETRPRAPRRARTPCFGQSAARGGQRHPWKFPRPAQGLPDAMAVIFPLSLIPRRKRLFYDRLPPGSRDAIARHPQPPIPESTGEIWGFSIAGIASSSWQSAVVLVGRVALVVAAMRESQRRPGGARGHRKRTESKRHSSIVNADPTSCTAS</sequence>
<feature type="compositionally biased region" description="Polar residues" evidence="1">
    <location>
        <begin position="250"/>
        <end position="262"/>
    </location>
</feature>
<accession>A0A218Z568</accession>
<evidence type="ECO:0000313" key="3">
    <source>
        <dbReference type="Proteomes" id="UP000242519"/>
    </source>
</evidence>
<evidence type="ECO:0000256" key="1">
    <source>
        <dbReference type="SAM" id="MobiDB-lite"/>
    </source>
</evidence>
<reference evidence="2 3" key="1">
    <citation type="submission" date="2017-04" db="EMBL/GenBank/DDBJ databases">
        <title>Draft genome sequence of Marssonina coronaria NL1: causal agent of apple blotch.</title>
        <authorList>
            <person name="Cheng Q."/>
        </authorList>
    </citation>
    <scope>NUCLEOTIDE SEQUENCE [LARGE SCALE GENOMIC DNA]</scope>
    <source>
        <strain evidence="2 3">NL1</strain>
    </source>
</reference>
<gene>
    <name evidence="2" type="ORF">B2J93_78</name>
</gene>
<evidence type="ECO:0000313" key="2">
    <source>
        <dbReference type="EMBL" id="OWP02740.1"/>
    </source>
</evidence>
<feature type="region of interest" description="Disordered" evidence="1">
    <location>
        <begin position="228"/>
        <end position="262"/>
    </location>
</feature>
<organism evidence="2 3">
    <name type="scientific">Diplocarpon coronariae</name>
    <dbReference type="NCBI Taxonomy" id="2795749"/>
    <lineage>
        <taxon>Eukaryota</taxon>
        <taxon>Fungi</taxon>
        <taxon>Dikarya</taxon>
        <taxon>Ascomycota</taxon>
        <taxon>Pezizomycotina</taxon>
        <taxon>Leotiomycetes</taxon>
        <taxon>Helotiales</taxon>
        <taxon>Drepanopezizaceae</taxon>
        <taxon>Diplocarpon</taxon>
    </lineage>
</organism>
<protein>
    <submittedName>
        <fullName evidence="2">Uncharacterized protein</fullName>
    </submittedName>
</protein>
<dbReference type="AlphaFoldDB" id="A0A218Z568"/>
<name>A0A218Z568_9HELO</name>
<feature type="region of interest" description="Disordered" evidence="1">
    <location>
        <begin position="49"/>
        <end position="96"/>
    </location>
</feature>
<dbReference type="EMBL" id="MZNU01000217">
    <property type="protein sequence ID" value="OWP02740.1"/>
    <property type="molecule type" value="Genomic_DNA"/>
</dbReference>
<feature type="compositionally biased region" description="Basic residues" evidence="1">
    <location>
        <begin position="237"/>
        <end position="249"/>
    </location>
</feature>
<keyword evidence="3" id="KW-1185">Reference proteome</keyword>
<feature type="region of interest" description="Disordered" evidence="1">
    <location>
        <begin position="1"/>
        <end position="23"/>
    </location>
</feature>